<evidence type="ECO:0000256" key="1">
    <source>
        <dbReference type="SAM" id="MobiDB-lite"/>
    </source>
</evidence>
<dbReference type="Proteomes" id="UP001341840">
    <property type="component" value="Unassembled WGS sequence"/>
</dbReference>
<name>A0ABU6QJW5_9FABA</name>
<feature type="non-terminal residue" evidence="2">
    <location>
        <position position="1"/>
    </location>
</feature>
<reference evidence="2 3" key="1">
    <citation type="journal article" date="2023" name="Plants (Basel)">
        <title>Bridging the Gap: Combining Genomics and Transcriptomics Approaches to Understand Stylosanthes scabra, an Orphan Legume from the Brazilian Caatinga.</title>
        <authorList>
            <person name="Ferreira-Neto J.R.C."/>
            <person name="da Silva M.D."/>
            <person name="Binneck E."/>
            <person name="de Melo N.F."/>
            <person name="da Silva R.H."/>
            <person name="de Melo A.L.T.M."/>
            <person name="Pandolfi V."/>
            <person name="Bustamante F.O."/>
            <person name="Brasileiro-Vidal A.C."/>
            <person name="Benko-Iseppon A.M."/>
        </authorList>
    </citation>
    <scope>NUCLEOTIDE SEQUENCE [LARGE SCALE GENOMIC DNA]</scope>
    <source>
        <tissue evidence="2">Leaves</tissue>
    </source>
</reference>
<accession>A0ABU6QJW5</accession>
<organism evidence="2 3">
    <name type="scientific">Stylosanthes scabra</name>
    <dbReference type="NCBI Taxonomy" id="79078"/>
    <lineage>
        <taxon>Eukaryota</taxon>
        <taxon>Viridiplantae</taxon>
        <taxon>Streptophyta</taxon>
        <taxon>Embryophyta</taxon>
        <taxon>Tracheophyta</taxon>
        <taxon>Spermatophyta</taxon>
        <taxon>Magnoliopsida</taxon>
        <taxon>eudicotyledons</taxon>
        <taxon>Gunneridae</taxon>
        <taxon>Pentapetalae</taxon>
        <taxon>rosids</taxon>
        <taxon>fabids</taxon>
        <taxon>Fabales</taxon>
        <taxon>Fabaceae</taxon>
        <taxon>Papilionoideae</taxon>
        <taxon>50 kb inversion clade</taxon>
        <taxon>dalbergioids sensu lato</taxon>
        <taxon>Dalbergieae</taxon>
        <taxon>Pterocarpus clade</taxon>
        <taxon>Stylosanthes</taxon>
    </lineage>
</organism>
<sequence length="57" mass="6600">HQKSEKEEEKKEDDDVGEVRSRRCRQTVMVAVATVEGKIMANRNIHQATLSHDHDKE</sequence>
<feature type="region of interest" description="Disordered" evidence="1">
    <location>
        <begin position="1"/>
        <end position="22"/>
    </location>
</feature>
<comment type="caution">
    <text evidence="2">The sequence shown here is derived from an EMBL/GenBank/DDBJ whole genome shotgun (WGS) entry which is preliminary data.</text>
</comment>
<evidence type="ECO:0000313" key="3">
    <source>
        <dbReference type="Proteomes" id="UP001341840"/>
    </source>
</evidence>
<proteinExistence type="predicted"/>
<keyword evidence="3" id="KW-1185">Reference proteome</keyword>
<dbReference type="EMBL" id="JASCZI010000460">
    <property type="protein sequence ID" value="MED6111935.1"/>
    <property type="molecule type" value="Genomic_DNA"/>
</dbReference>
<evidence type="ECO:0000313" key="2">
    <source>
        <dbReference type="EMBL" id="MED6111935.1"/>
    </source>
</evidence>
<protein>
    <submittedName>
        <fullName evidence="2">Uncharacterized protein</fullName>
    </submittedName>
</protein>
<gene>
    <name evidence="2" type="ORF">PIB30_056916</name>
</gene>